<keyword evidence="1" id="KW-0677">Repeat</keyword>
<comment type="caution">
    <text evidence="3">The sequence shown here is derived from an EMBL/GenBank/DDBJ whole genome shotgun (WGS) entry which is preliminary data.</text>
</comment>
<dbReference type="GO" id="GO:0006508">
    <property type="term" value="P:proteolysis"/>
    <property type="evidence" value="ECO:0007669"/>
    <property type="project" value="UniProtKB-KW"/>
</dbReference>
<dbReference type="GO" id="GO:0008233">
    <property type="term" value="F:peptidase activity"/>
    <property type="evidence" value="ECO:0007669"/>
    <property type="project" value="UniProtKB-KW"/>
</dbReference>
<keyword evidence="4" id="KW-1185">Reference proteome</keyword>
<dbReference type="SUPFAM" id="SSF81923">
    <property type="entry name" value="Double Clp-N motif"/>
    <property type="match status" value="1"/>
</dbReference>
<gene>
    <name evidence="3" type="ORF">IE331_07335</name>
</gene>
<accession>A0A927Q0X5</accession>
<name>A0A927Q0X5_9ACTN</name>
<dbReference type="InterPro" id="IPR036628">
    <property type="entry name" value="Clp_N_dom_sf"/>
</dbReference>
<evidence type="ECO:0000313" key="4">
    <source>
        <dbReference type="Proteomes" id="UP000616839"/>
    </source>
</evidence>
<sequence>MFLRTREELRTVKRLLTQAEDEARAMGDDLPGPEHLVLAALALPDRTAVEALIAVGVDEDALRVALSTAQEHALLSVGAQPFELPEADLAPGTGPYRSTPQAQRTFRTAAALAKAERPHRLRGAHVVAAAADESEHGTWARALWLLRVPPADLRAAALEAVRH</sequence>
<keyword evidence="3" id="KW-0378">Hydrolase</keyword>
<protein>
    <submittedName>
        <fullName evidence="3">Clp protease N-terminal domain-containing protein</fullName>
    </submittedName>
</protein>
<dbReference type="EMBL" id="JACYXZ010000002">
    <property type="protein sequence ID" value="MBD8869432.1"/>
    <property type="molecule type" value="Genomic_DNA"/>
</dbReference>
<organism evidence="3 4">
    <name type="scientific">Nocardioides donggukensis</name>
    <dbReference type="NCBI Taxonomy" id="2774019"/>
    <lineage>
        <taxon>Bacteria</taxon>
        <taxon>Bacillati</taxon>
        <taxon>Actinomycetota</taxon>
        <taxon>Actinomycetes</taxon>
        <taxon>Propionibacteriales</taxon>
        <taxon>Nocardioidaceae</taxon>
        <taxon>Nocardioides</taxon>
    </lineage>
</organism>
<evidence type="ECO:0000256" key="1">
    <source>
        <dbReference type="PROSITE-ProRule" id="PRU01251"/>
    </source>
</evidence>
<dbReference type="PROSITE" id="PS51903">
    <property type="entry name" value="CLP_R"/>
    <property type="match status" value="1"/>
</dbReference>
<dbReference type="Proteomes" id="UP000616839">
    <property type="component" value="Unassembled WGS sequence"/>
</dbReference>
<feature type="domain" description="Clp R" evidence="2">
    <location>
        <begin position="1"/>
        <end position="72"/>
    </location>
</feature>
<reference evidence="3" key="1">
    <citation type="submission" date="2020-09" db="EMBL/GenBank/DDBJ databases">
        <title>Nocardioides sp. strain MJB4 16S ribosomal RNA gene Genome sequencing and assembly.</title>
        <authorList>
            <person name="Kim I."/>
        </authorList>
    </citation>
    <scope>NUCLEOTIDE SEQUENCE</scope>
    <source>
        <strain evidence="3">MJB4</strain>
    </source>
</reference>
<dbReference type="InterPro" id="IPR004176">
    <property type="entry name" value="Clp_R_N"/>
</dbReference>
<dbReference type="Gene3D" id="1.10.1780.10">
    <property type="entry name" value="Clp, N-terminal domain"/>
    <property type="match status" value="1"/>
</dbReference>
<evidence type="ECO:0000313" key="3">
    <source>
        <dbReference type="EMBL" id="MBD8869432.1"/>
    </source>
</evidence>
<evidence type="ECO:0000259" key="2">
    <source>
        <dbReference type="PROSITE" id="PS51903"/>
    </source>
</evidence>
<keyword evidence="3" id="KW-0645">Protease</keyword>
<dbReference type="AlphaFoldDB" id="A0A927Q0X5"/>
<dbReference type="Pfam" id="PF02861">
    <property type="entry name" value="Clp_N"/>
    <property type="match status" value="1"/>
</dbReference>
<dbReference type="RefSeq" id="WP_192142119.1">
    <property type="nucleotide sequence ID" value="NZ_JACYXZ010000002.1"/>
</dbReference>
<proteinExistence type="predicted"/>